<keyword evidence="3" id="KW-0812">Transmembrane</keyword>
<feature type="domain" description="HIT" evidence="4">
    <location>
        <begin position="102"/>
        <end position="172"/>
    </location>
</feature>
<dbReference type="Gene3D" id="3.30.428.10">
    <property type="entry name" value="HIT-like"/>
    <property type="match status" value="1"/>
</dbReference>
<dbReference type="InterPro" id="IPR036265">
    <property type="entry name" value="HIT-like_sf"/>
</dbReference>
<sequence>MSPAPRTARRGPARGRQHWRSAAWRDMPGGRNKAFGSLAAPAFLLGVVAAFFRPNPRKKGLKGKPREGFNIVPELVEGKHEVACYDLCKIFLMDDANYPCWLVLVPQINDVKEVIELSDADQRLLWEEVARASRTLKKEFDPACKLNIATLGNVVSQLHVHITLRIPSDPSWPGPCYGALPATPYTDDALTLLLAKLRAAF</sequence>
<comment type="caution">
    <text evidence="1">Lacks conserved residue(s) required for the propagation of feature annotation.</text>
</comment>
<evidence type="ECO:0000259" key="4">
    <source>
        <dbReference type="PROSITE" id="PS51084"/>
    </source>
</evidence>
<evidence type="ECO:0000256" key="1">
    <source>
        <dbReference type="PROSITE-ProRule" id="PRU00464"/>
    </source>
</evidence>
<reference evidence="5 6" key="1">
    <citation type="journal article" date="2024" name="Nat. Commun.">
        <title>Phylogenomics reveals the evolutionary origins of lichenization in chlorophyte algae.</title>
        <authorList>
            <person name="Puginier C."/>
            <person name="Libourel C."/>
            <person name="Otte J."/>
            <person name="Skaloud P."/>
            <person name="Haon M."/>
            <person name="Grisel S."/>
            <person name="Petersen M."/>
            <person name="Berrin J.G."/>
            <person name="Delaux P.M."/>
            <person name="Dal Grande F."/>
            <person name="Keller J."/>
        </authorList>
    </citation>
    <scope>NUCLEOTIDE SEQUENCE [LARGE SCALE GENOMIC DNA]</scope>
    <source>
        <strain evidence="5 6">SAG 216-7</strain>
    </source>
</reference>
<keyword evidence="6" id="KW-1185">Reference proteome</keyword>
<keyword evidence="3" id="KW-0472">Membrane</keyword>
<gene>
    <name evidence="5" type="ORF">WJX75_005391</name>
</gene>
<feature type="compositionally biased region" description="Basic residues" evidence="2">
    <location>
        <begin position="7"/>
        <end position="19"/>
    </location>
</feature>
<evidence type="ECO:0000313" key="5">
    <source>
        <dbReference type="EMBL" id="KAK9905736.1"/>
    </source>
</evidence>
<proteinExistence type="predicted"/>
<name>A0ABR2YI46_9CHLO</name>
<keyword evidence="3" id="KW-1133">Transmembrane helix</keyword>
<dbReference type="SUPFAM" id="SSF54197">
    <property type="entry name" value="HIT-like"/>
    <property type="match status" value="1"/>
</dbReference>
<protein>
    <recommendedName>
        <fullName evidence="4">HIT domain-containing protein</fullName>
    </recommendedName>
</protein>
<dbReference type="InterPro" id="IPR011146">
    <property type="entry name" value="HIT-like"/>
</dbReference>
<evidence type="ECO:0000313" key="6">
    <source>
        <dbReference type="Proteomes" id="UP001491310"/>
    </source>
</evidence>
<evidence type="ECO:0000256" key="2">
    <source>
        <dbReference type="SAM" id="MobiDB-lite"/>
    </source>
</evidence>
<feature type="region of interest" description="Disordered" evidence="2">
    <location>
        <begin position="1"/>
        <end position="20"/>
    </location>
</feature>
<dbReference type="EMBL" id="JALJOT010000011">
    <property type="protein sequence ID" value="KAK9905736.1"/>
    <property type="molecule type" value="Genomic_DNA"/>
</dbReference>
<dbReference type="Proteomes" id="UP001491310">
    <property type="component" value="Unassembled WGS sequence"/>
</dbReference>
<accession>A0ABR2YI46</accession>
<feature type="transmembrane region" description="Helical" evidence="3">
    <location>
        <begin position="34"/>
        <end position="52"/>
    </location>
</feature>
<comment type="caution">
    <text evidence="5">The sequence shown here is derived from an EMBL/GenBank/DDBJ whole genome shotgun (WGS) entry which is preliminary data.</text>
</comment>
<dbReference type="PROSITE" id="PS51084">
    <property type="entry name" value="HIT_2"/>
    <property type="match status" value="1"/>
</dbReference>
<evidence type="ECO:0000256" key="3">
    <source>
        <dbReference type="SAM" id="Phobius"/>
    </source>
</evidence>
<organism evidence="5 6">
    <name type="scientific">Coccomyxa subellipsoidea</name>
    <dbReference type="NCBI Taxonomy" id="248742"/>
    <lineage>
        <taxon>Eukaryota</taxon>
        <taxon>Viridiplantae</taxon>
        <taxon>Chlorophyta</taxon>
        <taxon>core chlorophytes</taxon>
        <taxon>Trebouxiophyceae</taxon>
        <taxon>Trebouxiophyceae incertae sedis</taxon>
        <taxon>Coccomyxaceae</taxon>
        <taxon>Coccomyxa</taxon>
    </lineage>
</organism>
<dbReference type="Pfam" id="PF01230">
    <property type="entry name" value="HIT"/>
    <property type="match status" value="1"/>
</dbReference>